<organism evidence="1 2">
    <name type="scientific">Pseudomonas putida ND6</name>
    <dbReference type="NCBI Taxonomy" id="231023"/>
    <lineage>
        <taxon>Bacteria</taxon>
        <taxon>Pseudomonadati</taxon>
        <taxon>Pseudomonadota</taxon>
        <taxon>Gammaproteobacteria</taxon>
        <taxon>Pseudomonadales</taxon>
        <taxon>Pseudomonadaceae</taxon>
        <taxon>Pseudomonas</taxon>
    </lineage>
</organism>
<proteinExistence type="predicted"/>
<sequence>MSEGAIIASVGLAGQQIVERLAHRLHLFSPQPYQ</sequence>
<name>I3UQ69_PSEPU</name>
<dbReference type="AlphaFoldDB" id="I3UQ69"/>
<accession>I3UQ69</accession>
<gene>
    <name evidence="1" type="ORF">YSA_01594</name>
</gene>
<dbReference type="KEGG" id="ppi:YSA_01594"/>
<dbReference type="HOGENOM" id="CLU_3375389_0_0_6"/>
<reference evidence="1 2" key="1">
    <citation type="journal article" date="2012" name="J. Bacteriol.">
        <title>Complete Genome Sequence of the Naphthalene-Degrading Pseudomonas putida Strain ND6.</title>
        <authorList>
            <person name="Li S."/>
            <person name="Zhao H."/>
            <person name="Li Y."/>
            <person name="Niu S."/>
            <person name="Cai B."/>
        </authorList>
    </citation>
    <scope>NUCLEOTIDE SEQUENCE [LARGE SCALE GENOMIC DNA]</scope>
    <source>
        <strain evidence="1 2">ND6</strain>
    </source>
</reference>
<dbReference type="Proteomes" id="UP000005268">
    <property type="component" value="Chromosome"/>
</dbReference>
<evidence type="ECO:0000313" key="2">
    <source>
        <dbReference type="Proteomes" id="UP000005268"/>
    </source>
</evidence>
<evidence type="ECO:0000313" key="1">
    <source>
        <dbReference type="EMBL" id="AFK67640.1"/>
    </source>
</evidence>
<dbReference type="EMBL" id="CP003588">
    <property type="protein sequence ID" value="AFK67640.1"/>
    <property type="molecule type" value="Genomic_DNA"/>
</dbReference>
<protein>
    <submittedName>
        <fullName evidence="1">Uncharacterized protein</fullName>
    </submittedName>
</protein>